<feature type="chain" id="PRO_5016652612" evidence="1">
    <location>
        <begin position="20"/>
        <end position="458"/>
    </location>
</feature>
<evidence type="ECO:0000313" key="4">
    <source>
        <dbReference type="Proteomes" id="UP000253426"/>
    </source>
</evidence>
<reference evidence="3 4" key="1">
    <citation type="submission" date="2018-06" db="EMBL/GenBank/DDBJ databases">
        <title>Genomic Encyclopedia of Type Strains, Phase IV (KMG-IV): sequencing the most valuable type-strain genomes for metagenomic binning, comparative biology and taxonomic classification.</title>
        <authorList>
            <person name="Goeker M."/>
        </authorList>
    </citation>
    <scope>NUCLEOTIDE SEQUENCE [LARGE SCALE GENOMIC DNA]</scope>
    <source>
        <strain evidence="3 4">DSM 25532</strain>
    </source>
</reference>
<dbReference type="InterPro" id="IPR010496">
    <property type="entry name" value="AL/BT2_dom"/>
</dbReference>
<gene>
    <name evidence="3" type="ORF">DES53_107352</name>
</gene>
<keyword evidence="4" id="KW-1185">Reference proteome</keyword>
<feature type="signal peptide" evidence="1">
    <location>
        <begin position="1"/>
        <end position="19"/>
    </location>
</feature>
<evidence type="ECO:0000313" key="3">
    <source>
        <dbReference type="EMBL" id="RBP41519.1"/>
    </source>
</evidence>
<proteinExistence type="predicted"/>
<sequence length="458" mass="50211">MKRTLLLSAFALVAGFTSAAEPPAGFTALFNKKDLTGWRGGSTFDHRKLLEMPEAERKAQIEKWTAKMMEVSDKTGKPHWYVEGDELVNDGFGDYATTEKDYGDFELLVEYKTVPKADSGIYLRGVPQVQIWDSTESDEKAVQLGKPKGSGGLWNNAAGNPGKDPLVKADKAFGEWNKFRIVMVGSRVSIWLNDQLVVDHAILENYYDKAKPKGNTPPPAPRPVPAKGPIQLQTHGGEIRWKNIFIREIGAEEANKILSSKGGEGFKSVWNGKDFDGWAGPLENYEVVDGAIRCKDKKGGTVYWNQDLKDFAARVEFKVPAGGNNGLAIRYPGQGDTAYVGMTELQVLDNDAEKYAKLDARQFHGSAYGMVAAQRGYTRPAGEWNFQEVTVKGSTIKVELNGTVILDADLSKVDPSTVMGSKPDAPKAHPGLNRTNGFFGFAGHSDPVSFKDVQVKSL</sequence>
<protein>
    <submittedName>
        <fullName evidence="3">Uncharacterized protein DUF1080</fullName>
    </submittedName>
</protein>
<keyword evidence="1" id="KW-0732">Signal</keyword>
<evidence type="ECO:0000259" key="2">
    <source>
        <dbReference type="Pfam" id="PF06439"/>
    </source>
</evidence>
<dbReference type="Proteomes" id="UP000253426">
    <property type="component" value="Unassembled WGS sequence"/>
</dbReference>
<dbReference type="Gene3D" id="2.60.120.560">
    <property type="entry name" value="Exo-inulinase, domain 1"/>
    <property type="match status" value="2"/>
</dbReference>
<organism evidence="3 4">
    <name type="scientific">Roseimicrobium gellanilyticum</name>
    <dbReference type="NCBI Taxonomy" id="748857"/>
    <lineage>
        <taxon>Bacteria</taxon>
        <taxon>Pseudomonadati</taxon>
        <taxon>Verrucomicrobiota</taxon>
        <taxon>Verrucomicrobiia</taxon>
        <taxon>Verrucomicrobiales</taxon>
        <taxon>Verrucomicrobiaceae</taxon>
        <taxon>Roseimicrobium</taxon>
    </lineage>
</organism>
<dbReference type="OrthoDB" id="188838at2"/>
<feature type="domain" description="3-keto-alpha-glucoside-1,2-lyase/3-keto-2-hydroxy-glucal hydratase" evidence="2">
    <location>
        <begin position="25"/>
        <end position="247"/>
    </location>
</feature>
<comment type="caution">
    <text evidence="3">The sequence shown here is derived from an EMBL/GenBank/DDBJ whole genome shotgun (WGS) entry which is preliminary data.</text>
</comment>
<feature type="domain" description="3-keto-alpha-glucoside-1,2-lyase/3-keto-2-hydroxy-glucal hydratase" evidence="2">
    <location>
        <begin position="265"/>
        <end position="456"/>
    </location>
</feature>
<dbReference type="Pfam" id="PF06439">
    <property type="entry name" value="3keto-disac_hyd"/>
    <property type="match status" value="2"/>
</dbReference>
<evidence type="ECO:0000256" key="1">
    <source>
        <dbReference type="SAM" id="SignalP"/>
    </source>
</evidence>
<name>A0A366HIT8_9BACT</name>
<dbReference type="EMBL" id="QNRR01000007">
    <property type="protein sequence ID" value="RBP41519.1"/>
    <property type="molecule type" value="Genomic_DNA"/>
</dbReference>
<dbReference type="GO" id="GO:0016787">
    <property type="term" value="F:hydrolase activity"/>
    <property type="evidence" value="ECO:0007669"/>
    <property type="project" value="InterPro"/>
</dbReference>
<accession>A0A366HIT8</accession>
<dbReference type="RefSeq" id="WP_113960142.1">
    <property type="nucleotide sequence ID" value="NZ_QNRR01000007.1"/>
</dbReference>
<dbReference type="AlphaFoldDB" id="A0A366HIT8"/>